<reference evidence="2" key="1">
    <citation type="submission" date="2021-03" db="EMBL/GenBank/DDBJ databases">
        <title>novel species isolated from a fishpond in China.</title>
        <authorList>
            <person name="Lu H."/>
            <person name="Cai Z."/>
        </authorList>
    </citation>
    <scope>NUCLEOTIDE SEQUENCE</scope>
    <source>
        <strain evidence="2">JCM 30855</strain>
    </source>
</reference>
<dbReference type="PANTHER" id="PTHR40660:SF1">
    <property type="entry name" value="5'-PHOSPHATE OXIDASE PUTATIVE DOMAIN-CONTAINING PROTEIN-RELATED"/>
    <property type="match status" value="1"/>
</dbReference>
<comment type="caution">
    <text evidence="2">The sequence shown here is derived from an EMBL/GenBank/DDBJ whole genome shotgun (WGS) entry which is preliminary data.</text>
</comment>
<dbReference type="InterPro" id="IPR029016">
    <property type="entry name" value="GAF-like_dom_sf"/>
</dbReference>
<dbReference type="RefSeq" id="WP_206573597.1">
    <property type="nucleotide sequence ID" value="NZ_JAFKCV010000004.1"/>
</dbReference>
<proteinExistence type="predicted"/>
<gene>
    <name evidence="2" type="ORF">J0A66_09690</name>
</gene>
<protein>
    <submittedName>
        <fullName evidence="2">GAF domain-containing protein</fullName>
    </submittedName>
</protein>
<evidence type="ECO:0000313" key="2">
    <source>
        <dbReference type="EMBL" id="MBN7825492.1"/>
    </source>
</evidence>
<dbReference type="SUPFAM" id="SSF55781">
    <property type="entry name" value="GAF domain-like"/>
    <property type="match status" value="1"/>
</dbReference>
<name>A0A939DNK2_9ALTE</name>
<accession>A0A939DNK2</accession>
<dbReference type="Pfam" id="PF01590">
    <property type="entry name" value="GAF"/>
    <property type="match status" value="1"/>
</dbReference>
<dbReference type="InterPro" id="IPR012349">
    <property type="entry name" value="Split_barrel_FMN-bd"/>
</dbReference>
<dbReference type="Gene3D" id="3.30.450.40">
    <property type="match status" value="1"/>
</dbReference>
<dbReference type="Proteomes" id="UP000664654">
    <property type="component" value="Unassembled WGS sequence"/>
</dbReference>
<keyword evidence="3" id="KW-1185">Reference proteome</keyword>
<dbReference type="InterPro" id="IPR003018">
    <property type="entry name" value="GAF"/>
</dbReference>
<feature type="domain" description="GAF" evidence="1">
    <location>
        <begin position="162"/>
        <end position="326"/>
    </location>
</feature>
<evidence type="ECO:0000313" key="3">
    <source>
        <dbReference type="Proteomes" id="UP000664654"/>
    </source>
</evidence>
<dbReference type="SMART" id="SM00065">
    <property type="entry name" value="GAF"/>
    <property type="match status" value="1"/>
</dbReference>
<dbReference type="EMBL" id="JAFKCV010000004">
    <property type="protein sequence ID" value="MBN7825492.1"/>
    <property type="molecule type" value="Genomic_DNA"/>
</dbReference>
<dbReference type="Gene3D" id="2.30.110.10">
    <property type="entry name" value="Electron Transport, Fmn-binding Protein, Chain A"/>
    <property type="match status" value="1"/>
</dbReference>
<dbReference type="AlphaFoldDB" id="A0A939DNK2"/>
<dbReference type="SUPFAM" id="SSF50475">
    <property type="entry name" value="FMN-binding split barrel"/>
    <property type="match status" value="1"/>
</dbReference>
<dbReference type="PANTHER" id="PTHR40660">
    <property type="entry name" value="5'-PHOSPHATE OXIDASE PUTATIVE DOMAIN-CONTAINING PROTEIN-RELATED"/>
    <property type="match status" value="1"/>
</dbReference>
<sequence>MNRMLSLESIRHCLEGLVPSGVATCGLDGMPNVTLVSQAMYMDPYHIALSFQFFNKTRENILANPIASVLMMDPDTAARYRLTVHYLRTETSGPLFEKMRAKLAGIASHEGMEGVFVLRGADVYRVLNIEHLPGRELPSTQYGPPILPNLRRCVDAINRYCSLEHLVDSLLDSLDRYFDIRHSMLLMLDRAGNRLYTLASRGYSHSGIGAEIPLGTGVVGVAAREQVPIRIMFAASEYEYSRTVREQAIKDGLVCELEAAIPMPGLPSPGSQMAVPLMCNGKLMAVLYVESPQPCQFGYDMEDALVTLCAKVGEAMGLLQLQTQGGQNMEASPAKPCPQPGSGPALKVRYFARDHSLFMDEEYLIKGVAGAILWHLLNVHQHKGRCDFSNRELRLDADLPLPDISDNLDARLLLLSRRLQERSEHIQIEKSGRGKFRLLVKRPLTLSQSD</sequence>
<organism evidence="2 3">
    <name type="scientific">Bowmanella dokdonensis</name>
    <dbReference type="NCBI Taxonomy" id="751969"/>
    <lineage>
        <taxon>Bacteria</taxon>
        <taxon>Pseudomonadati</taxon>
        <taxon>Pseudomonadota</taxon>
        <taxon>Gammaproteobacteria</taxon>
        <taxon>Alteromonadales</taxon>
        <taxon>Alteromonadaceae</taxon>
        <taxon>Bowmanella</taxon>
    </lineage>
</organism>
<evidence type="ECO:0000259" key="1">
    <source>
        <dbReference type="SMART" id="SM00065"/>
    </source>
</evidence>